<dbReference type="InterPro" id="IPR008972">
    <property type="entry name" value="Cupredoxin"/>
</dbReference>
<dbReference type="Proteomes" id="UP001501671">
    <property type="component" value="Unassembled WGS sequence"/>
</dbReference>
<dbReference type="PROSITE" id="PS00196">
    <property type="entry name" value="COPPER_BLUE"/>
    <property type="match status" value="1"/>
</dbReference>
<accession>A0ABP8HBT2</accession>
<evidence type="ECO:0000313" key="10">
    <source>
        <dbReference type="EMBL" id="GAA4337029.1"/>
    </source>
</evidence>
<keyword evidence="2 8" id="KW-0813">Transport</keyword>
<name>A0ABP8HBT2_9BURK</name>
<evidence type="ECO:0000256" key="7">
    <source>
        <dbReference type="ARBA" id="ARBA00023157"/>
    </source>
</evidence>
<dbReference type="PANTHER" id="PTHR38439">
    <property type="entry name" value="AURACYANIN-B"/>
    <property type="match status" value="1"/>
</dbReference>
<evidence type="ECO:0000256" key="5">
    <source>
        <dbReference type="ARBA" id="ARBA00022982"/>
    </source>
</evidence>
<dbReference type="Pfam" id="PF00127">
    <property type="entry name" value="Copper-bind"/>
    <property type="match status" value="1"/>
</dbReference>
<dbReference type="NCBIfam" id="TIGR02695">
    <property type="entry name" value="azurin"/>
    <property type="match status" value="1"/>
</dbReference>
<comment type="function">
    <text evidence="8">Transfers electrons from cytochrome c551 to cytochrome oxidase.</text>
</comment>
<keyword evidence="4 8" id="KW-0574">Periplasm</keyword>
<dbReference type="PANTHER" id="PTHR38439:SF2">
    <property type="entry name" value="OUTER MEMBRANE PROTEIN H.8"/>
    <property type="match status" value="1"/>
</dbReference>
<evidence type="ECO:0000256" key="1">
    <source>
        <dbReference type="ARBA" id="ARBA00004418"/>
    </source>
</evidence>
<feature type="chain" id="PRO_5044988699" description="Azurin" evidence="8">
    <location>
        <begin position="23"/>
        <end position="151"/>
    </location>
</feature>
<evidence type="ECO:0000256" key="6">
    <source>
        <dbReference type="ARBA" id="ARBA00023008"/>
    </source>
</evidence>
<reference evidence="11" key="1">
    <citation type="journal article" date="2019" name="Int. J. Syst. Evol. Microbiol.">
        <title>The Global Catalogue of Microorganisms (GCM) 10K type strain sequencing project: providing services to taxonomists for standard genome sequencing and annotation.</title>
        <authorList>
            <consortium name="The Broad Institute Genomics Platform"/>
            <consortium name="The Broad Institute Genome Sequencing Center for Infectious Disease"/>
            <person name="Wu L."/>
            <person name="Ma J."/>
        </authorList>
    </citation>
    <scope>NUCLEOTIDE SEQUENCE [LARGE SCALE GENOMIC DNA]</scope>
    <source>
        <strain evidence="11">JCM 17666</strain>
    </source>
</reference>
<keyword evidence="5 8" id="KW-0249">Electron transport</keyword>
<dbReference type="InterPro" id="IPR028871">
    <property type="entry name" value="BlueCu_1_BS"/>
</dbReference>
<keyword evidence="3 8" id="KW-0479">Metal-binding</keyword>
<evidence type="ECO:0000256" key="2">
    <source>
        <dbReference type="ARBA" id="ARBA00022448"/>
    </source>
</evidence>
<comment type="subcellular location">
    <subcellularLocation>
        <location evidence="1 8">Periplasm</location>
    </subcellularLocation>
</comment>
<evidence type="ECO:0000313" key="11">
    <source>
        <dbReference type="Proteomes" id="UP001501671"/>
    </source>
</evidence>
<dbReference type="CDD" id="cd13922">
    <property type="entry name" value="Azurin"/>
    <property type="match status" value="1"/>
</dbReference>
<dbReference type="RefSeq" id="WP_345250885.1">
    <property type="nucleotide sequence ID" value="NZ_BAABFO010000016.1"/>
</dbReference>
<feature type="signal peptide" evidence="8">
    <location>
        <begin position="1"/>
        <end position="22"/>
    </location>
</feature>
<organism evidence="10 11">
    <name type="scientific">Pigmentiphaga soli</name>
    <dbReference type="NCBI Taxonomy" id="1007095"/>
    <lineage>
        <taxon>Bacteria</taxon>
        <taxon>Pseudomonadati</taxon>
        <taxon>Pseudomonadota</taxon>
        <taxon>Betaproteobacteria</taxon>
        <taxon>Burkholderiales</taxon>
        <taxon>Alcaligenaceae</taxon>
        <taxon>Pigmentiphaga</taxon>
    </lineage>
</organism>
<dbReference type="InterPro" id="IPR000923">
    <property type="entry name" value="BlueCu_1"/>
</dbReference>
<dbReference type="InterPro" id="IPR014068">
    <property type="entry name" value="Azurin"/>
</dbReference>
<proteinExistence type="predicted"/>
<keyword evidence="7" id="KW-1015">Disulfide bond</keyword>
<dbReference type="EMBL" id="BAABFO010000016">
    <property type="protein sequence ID" value="GAA4337029.1"/>
    <property type="molecule type" value="Genomic_DNA"/>
</dbReference>
<dbReference type="SUPFAM" id="SSF49503">
    <property type="entry name" value="Cupredoxins"/>
    <property type="match status" value="1"/>
</dbReference>
<keyword evidence="8" id="KW-0732">Signal</keyword>
<gene>
    <name evidence="10" type="primary">azu</name>
    <name evidence="10" type="ORF">GCM10023144_32150</name>
</gene>
<dbReference type="Gene3D" id="2.60.40.420">
    <property type="entry name" value="Cupredoxins - blue copper proteins"/>
    <property type="match status" value="1"/>
</dbReference>
<evidence type="ECO:0000259" key="9">
    <source>
        <dbReference type="Pfam" id="PF00127"/>
    </source>
</evidence>
<comment type="caution">
    <text evidence="10">The sequence shown here is derived from an EMBL/GenBank/DDBJ whole genome shotgun (WGS) entry which is preliminary data.</text>
</comment>
<keyword evidence="11" id="KW-1185">Reference proteome</keyword>
<keyword evidence="6 8" id="KW-0186">Copper</keyword>
<sequence length="151" mass="15791">MKLKPFLLAAAFAAVAPAAALAADCSATITGNDQMQFDKKDISVPKSCKTFKVTLKHSGTMARNVMGHNWVLSKAADMQPIVNDGMAAGLDKNYLKPGDARVIAATKVIGGGQSDTVEFDVAKLQAGGQYAFFCSFPGHVALMKGTVTLAP</sequence>
<dbReference type="InterPro" id="IPR050845">
    <property type="entry name" value="Cu-binding_ET"/>
</dbReference>
<evidence type="ECO:0000256" key="3">
    <source>
        <dbReference type="ARBA" id="ARBA00022723"/>
    </source>
</evidence>
<protein>
    <recommendedName>
        <fullName evidence="8">Azurin</fullName>
    </recommendedName>
</protein>
<feature type="domain" description="Blue (type 1) copper" evidence="9">
    <location>
        <begin position="24"/>
        <end position="149"/>
    </location>
</feature>
<evidence type="ECO:0000256" key="8">
    <source>
        <dbReference type="RuleBase" id="RU363017"/>
    </source>
</evidence>
<evidence type="ECO:0000256" key="4">
    <source>
        <dbReference type="ARBA" id="ARBA00022764"/>
    </source>
</evidence>